<name>A0A7R8AS59_9EURO</name>
<dbReference type="OrthoDB" id="3029470at2759"/>
<evidence type="ECO:0000313" key="1">
    <source>
        <dbReference type="EMBL" id="BCS27563.1"/>
    </source>
</evidence>
<accession>A0A7R8AS59</accession>
<reference evidence="1" key="1">
    <citation type="submission" date="2021-01" db="EMBL/GenBank/DDBJ databases">
        <authorList>
            <consortium name="Aspergillus puulaauensis MK2 genome sequencing consortium"/>
            <person name="Kazuki M."/>
            <person name="Futagami T."/>
        </authorList>
    </citation>
    <scope>NUCLEOTIDE SEQUENCE</scope>
    <source>
        <strain evidence="1">MK2</strain>
    </source>
</reference>
<dbReference type="Proteomes" id="UP000654913">
    <property type="component" value="Chromosome 6"/>
</dbReference>
<protein>
    <submittedName>
        <fullName evidence="1">Uncharacterized protein</fullName>
    </submittedName>
</protein>
<keyword evidence="2" id="KW-1185">Reference proteome</keyword>
<reference evidence="1" key="2">
    <citation type="submission" date="2021-02" db="EMBL/GenBank/DDBJ databases">
        <title>Aspergillus puulaauensis MK2 genome sequence.</title>
        <authorList>
            <person name="Futagami T."/>
            <person name="Mori K."/>
            <person name="Kadooka C."/>
            <person name="Tanaka T."/>
        </authorList>
    </citation>
    <scope>NUCLEOTIDE SEQUENCE</scope>
    <source>
        <strain evidence="1">MK2</strain>
    </source>
</reference>
<organism evidence="1 2">
    <name type="scientific">Aspergillus puulaauensis</name>
    <dbReference type="NCBI Taxonomy" id="1220207"/>
    <lineage>
        <taxon>Eukaryota</taxon>
        <taxon>Fungi</taxon>
        <taxon>Dikarya</taxon>
        <taxon>Ascomycota</taxon>
        <taxon>Pezizomycotina</taxon>
        <taxon>Eurotiomycetes</taxon>
        <taxon>Eurotiomycetidae</taxon>
        <taxon>Eurotiales</taxon>
        <taxon>Aspergillaceae</taxon>
        <taxon>Aspergillus</taxon>
    </lineage>
</organism>
<proteinExistence type="predicted"/>
<dbReference type="RefSeq" id="XP_041559757.1">
    <property type="nucleotide sequence ID" value="XM_041693870.1"/>
</dbReference>
<evidence type="ECO:0000313" key="2">
    <source>
        <dbReference type="Proteomes" id="UP000654913"/>
    </source>
</evidence>
<dbReference type="KEGG" id="apuu:APUU_60611A"/>
<dbReference type="EMBL" id="AP024448">
    <property type="protein sequence ID" value="BCS27563.1"/>
    <property type="molecule type" value="Genomic_DNA"/>
</dbReference>
<sequence length="78" mass="8446">MSIVDRCVELHNAIIRESANASGHEPLCLAKYLEYWATLNQDGVNALRKKLGEPLFDFLSRTGVPRGVADVGACAATT</sequence>
<dbReference type="GeneID" id="64977568"/>
<dbReference type="AlphaFoldDB" id="A0A7R8AS59"/>
<gene>
    <name evidence="1" type="ORF">APUU_60611A</name>
</gene>